<dbReference type="GO" id="GO:0004081">
    <property type="term" value="F:bis(5'-nucleosyl)-tetraphosphatase (asymmetrical) activity"/>
    <property type="evidence" value="ECO:0007669"/>
    <property type="project" value="TreeGrafter"/>
</dbReference>
<evidence type="ECO:0000313" key="4">
    <source>
        <dbReference type="EMBL" id="ODC02511.1"/>
    </source>
</evidence>
<keyword evidence="2 4" id="KW-0378">Hydrolase</keyword>
<dbReference type="InterPro" id="IPR000086">
    <property type="entry name" value="NUDIX_hydrolase_dom"/>
</dbReference>
<sequence length="197" mass="21943">MSPSPEPEVLMPDRPKILSSRMVAHSRLFEVESLDLRFSNGAERTYERLVNHGHGAVMVVAVDLDCRVLMIQEYAGGLHEYCLTLPKGLVEPGEDALAAANRELMEETGFGAHHLEPLVDLSLAPGYMDHRMQVVLARGLYPAKLEGDEPEPLIVSWHRLDDILSLLNRDDFHEARAVAALFIARERLIQVGDRGAT</sequence>
<reference evidence="4 5" key="1">
    <citation type="submission" date="2016-08" db="EMBL/GenBank/DDBJ databases">
        <authorList>
            <person name="Seilhamer J.J."/>
        </authorList>
    </citation>
    <scope>NUCLEOTIDE SEQUENCE [LARGE SCALE GENOMIC DNA]</scope>
    <source>
        <strain evidence="4 5">PH27A</strain>
    </source>
</reference>
<evidence type="ECO:0000313" key="5">
    <source>
        <dbReference type="Proteomes" id="UP000094291"/>
    </source>
</evidence>
<dbReference type="PANTHER" id="PTHR21340">
    <property type="entry name" value="DIADENOSINE 5,5-P1,P4-TETRAPHOSPHATE PYROPHOSPHOHYDROLASE MUTT"/>
    <property type="match status" value="1"/>
</dbReference>
<dbReference type="PANTHER" id="PTHR21340:SF0">
    <property type="entry name" value="BIS(5'-NUCLEOSYL)-TETRAPHOSPHATASE [ASYMMETRICAL]"/>
    <property type="match status" value="1"/>
</dbReference>
<dbReference type="FunFam" id="3.90.79.10:FF:000006">
    <property type="entry name" value="ADP compounds hydrolase NudE"/>
    <property type="match status" value="1"/>
</dbReference>
<dbReference type="SUPFAM" id="SSF55811">
    <property type="entry name" value="Nudix"/>
    <property type="match status" value="1"/>
</dbReference>
<dbReference type="GO" id="GO:0006754">
    <property type="term" value="P:ATP biosynthetic process"/>
    <property type="evidence" value="ECO:0007669"/>
    <property type="project" value="TreeGrafter"/>
</dbReference>
<gene>
    <name evidence="4" type="ORF">BFW38_02070</name>
</gene>
<dbReference type="PROSITE" id="PS00893">
    <property type="entry name" value="NUDIX_BOX"/>
    <property type="match status" value="1"/>
</dbReference>
<dbReference type="Gene3D" id="3.90.79.10">
    <property type="entry name" value="Nucleoside Triphosphate Pyrophosphohydrolase"/>
    <property type="match status" value="1"/>
</dbReference>
<name>A0A1E2V6A0_9GAMM</name>
<dbReference type="STRING" id="197479.BFW38_02070"/>
<dbReference type="Pfam" id="PF00293">
    <property type="entry name" value="NUDIX"/>
    <property type="match status" value="1"/>
</dbReference>
<evidence type="ECO:0000259" key="3">
    <source>
        <dbReference type="PROSITE" id="PS51462"/>
    </source>
</evidence>
<comment type="caution">
    <text evidence="4">The sequence shown here is derived from an EMBL/GenBank/DDBJ whole genome shotgun (WGS) entry which is preliminary data.</text>
</comment>
<protein>
    <submittedName>
        <fullName evidence="4">ADP compounds hydrolase NudE</fullName>
    </submittedName>
</protein>
<dbReference type="Proteomes" id="UP000094291">
    <property type="component" value="Unassembled WGS sequence"/>
</dbReference>
<dbReference type="InterPro" id="IPR020084">
    <property type="entry name" value="NUDIX_hydrolase_CS"/>
</dbReference>
<dbReference type="NCBIfam" id="NF008736">
    <property type="entry name" value="PRK11762.1"/>
    <property type="match status" value="1"/>
</dbReference>
<dbReference type="PROSITE" id="PS51462">
    <property type="entry name" value="NUDIX"/>
    <property type="match status" value="1"/>
</dbReference>
<dbReference type="AlphaFoldDB" id="A0A1E2V6A0"/>
<evidence type="ECO:0000256" key="2">
    <source>
        <dbReference type="ARBA" id="ARBA00022801"/>
    </source>
</evidence>
<dbReference type="GO" id="GO:0006167">
    <property type="term" value="P:AMP biosynthetic process"/>
    <property type="evidence" value="ECO:0007669"/>
    <property type="project" value="TreeGrafter"/>
</dbReference>
<keyword evidence="5" id="KW-1185">Reference proteome</keyword>
<evidence type="ECO:0000256" key="1">
    <source>
        <dbReference type="ARBA" id="ARBA00001946"/>
    </source>
</evidence>
<accession>A0A1E2V6A0</accession>
<dbReference type="InterPro" id="IPR051325">
    <property type="entry name" value="Nudix_hydrolase_domain"/>
</dbReference>
<dbReference type="OrthoDB" id="9806150at2"/>
<feature type="domain" description="Nudix hydrolase" evidence="3">
    <location>
        <begin position="52"/>
        <end position="180"/>
    </location>
</feature>
<dbReference type="InterPro" id="IPR015797">
    <property type="entry name" value="NUDIX_hydrolase-like_dom_sf"/>
</dbReference>
<proteinExistence type="predicted"/>
<organism evidence="4 5">
    <name type="scientific">Terasakiispira papahanaumokuakeensis</name>
    <dbReference type="NCBI Taxonomy" id="197479"/>
    <lineage>
        <taxon>Bacteria</taxon>
        <taxon>Pseudomonadati</taxon>
        <taxon>Pseudomonadota</taxon>
        <taxon>Gammaproteobacteria</taxon>
        <taxon>Oceanospirillales</taxon>
        <taxon>Terasakiispira</taxon>
    </lineage>
</organism>
<dbReference type="EMBL" id="MDTQ01000001">
    <property type="protein sequence ID" value="ODC02511.1"/>
    <property type="molecule type" value="Genomic_DNA"/>
</dbReference>
<comment type="cofactor">
    <cofactor evidence="1">
        <name>Mg(2+)</name>
        <dbReference type="ChEBI" id="CHEBI:18420"/>
    </cofactor>
</comment>